<dbReference type="InterPro" id="IPR057670">
    <property type="entry name" value="SH3_retrovirus"/>
</dbReference>
<dbReference type="PANTHER" id="PTHR42648:SF26">
    <property type="entry name" value="INTEGRASE CATALYTIC DOMAIN-CONTAINING PROTEIN"/>
    <property type="match status" value="1"/>
</dbReference>
<dbReference type="EMBL" id="CP144752">
    <property type="protein sequence ID" value="WVZ88733.1"/>
    <property type="molecule type" value="Genomic_DNA"/>
</dbReference>
<feature type="domain" description="Reverse transcriptase Ty1/copia-type" evidence="4">
    <location>
        <begin position="360"/>
        <end position="592"/>
    </location>
</feature>
<evidence type="ECO:0000313" key="7">
    <source>
        <dbReference type="Proteomes" id="UP001341281"/>
    </source>
</evidence>
<dbReference type="SUPFAM" id="SSF56672">
    <property type="entry name" value="DNA/RNA polymerases"/>
    <property type="match status" value="1"/>
</dbReference>
<evidence type="ECO:0000313" key="6">
    <source>
        <dbReference type="EMBL" id="WVZ88733.1"/>
    </source>
</evidence>
<dbReference type="Proteomes" id="UP001341281">
    <property type="component" value="Chromosome 08"/>
</dbReference>
<dbReference type="PANTHER" id="PTHR42648">
    <property type="entry name" value="TRANSPOSASE, PUTATIVE-RELATED"/>
    <property type="match status" value="1"/>
</dbReference>
<evidence type="ECO:0000259" key="5">
    <source>
        <dbReference type="Pfam" id="PF25597"/>
    </source>
</evidence>
<organism evidence="6 7">
    <name type="scientific">Paspalum notatum var. saurae</name>
    <dbReference type="NCBI Taxonomy" id="547442"/>
    <lineage>
        <taxon>Eukaryota</taxon>
        <taxon>Viridiplantae</taxon>
        <taxon>Streptophyta</taxon>
        <taxon>Embryophyta</taxon>
        <taxon>Tracheophyta</taxon>
        <taxon>Spermatophyta</taxon>
        <taxon>Magnoliopsida</taxon>
        <taxon>Liliopsida</taxon>
        <taxon>Poales</taxon>
        <taxon>Poaceae</taxon>
        <taxon>PACMAD clade</taxon>
        <taxon>Panicoideae</taxon>
        <taxon>Andropogonodae</taxon>
        <taxon>Paspaleae</taxon>
        <taxon>Paspalinae</taxon>
        <taxon>Paspalum</taxon>
    </lineage>
</organism>
<proteinExistence type="predicted"/>
<dbReference type="InterPro" id="IPR043502">
    <property type="entry name" value="DNA/RNA_pol_sf"/>
</dbReference>
<dbReference type="Pfam" id="PF07727">
    <property type="entry name" value="RVT_2"/>
    <property type="match status" value="1"/>
</dbReference>
<evidence type="ECO:0000256" key="2">
    <source>
        <dbReference type="ARBA" id="ARBA00022801"/>
    </source>
</evidence>
<keyword evidence="1" id="KW-0479">Metal-binding</keyword>
<feature type="region of interest" description="Disordered" evidence="3">
    <location>
        <begin position="273"/>
        <end position="299"/>
    </location>
</feature>
<gene>
    <name evidence="6" type="ORF">U9M48_035218</name>
</gene>
<dbReference type="AlphaFoldDB" id="A0AAQ3UCN8"/>
<sequence length="645" mass="72307">MLLLLVPLTPLGFLIQEPLFMIAVKVLLVSTLRLPTVAASPRVSSATSCPASSFAKWHHRLVIFAAHAQNVVAERKHRHLIEIGRTLLISSFVPSHFWGEAVSTAVYLINRQPSSKLSSKSPGEVLFGTPPRYDHLCVFCCTCYVLLAPCERTKLTAQYVECVFLGYSREHKGYHCYDPSSRRIRISRDVTFVEDRPFFYIPSTHPSYSPTESTSFMCLPLPSSIHDNQPPVTPPSLSATIPPTPPSHTYLQPPSHSFAKPPITQVYIHRPTPTTSVGPDMPAVDDSAHNDESHSVSNELQANRRYNLRDRATIGPADKLGFPRVNAIAAEPSTYKEASVIPEWQLAMSEELAALECTGTWDFIPLPSHAIPITSKWVFKIKTRSDGSIERYKARHVARGRDYDETFALVAHMTTVRTLIVVAATSSWTISQMDLKNVFLHGDLHKEVYRQPPPGVDAPLGHVCRLRRAFYGLKQAPRAWFERFVSVIRATCLSPSDHDPALFIHSSSRGRTFLLLYVDDMLITGNDLEHISHVKKWLSEQFQISDLGPLSYFLRIEVLHSEKGYYLSRSKYIQDLIAHSGISDHRTAATPMDLHLQLRPTGGTPLADPSRYWHIVGSLVYLTVTRPDIAHVVESVCQFSCHSPL</sequence>
<reference evidence="6 7" key="1">
    <citation type="submission" date="2024-02" db="EMBL/GenBank/DDBJ databases">
        <title>High-quality chromosome-scale genome assembly of Pensacola bahiagrass (Paspalum notatum Flugge var. saurae).</title>
        <authorList>
            <person name="Vega J.M."/>
            <person name="Podio M."/>
            <person name="Orjuela J."/>
            <person name="Siena L.A."/>
            <person name="Pessino S.C."/>
            <person name="Combes M.C."/>
            <person name="Mariac C."/>
            <person name="Albertini E."/>
            <person name="Pupilli F."/>
            <person name="Ortiz J.P.A."/>
            <person name="Leblanc O."/>
        </authorList>
    </citation>
    <scope>NUCLEOTIDE SEQUENCE [LARGE SCALE GENOMIC DNA]</scope>
    <source>
        <strain evidence="6">R1</strain>
        <tissue evidence="6">Leaf</tissue>
    </source>
</reference>
<keyword evidence="7" id="KW-1185">Reference proteome</keyword>
<dbReference type="GO" id="GO:0016787">
    <property type="term" value="F:hydrolase activity"/>
    <property type="evidence" value="ECO:0007669"/>
    <property type="project" value="UniProtKB-KW"/>
</dbReference>
<dbReference type="GO" id="GO:0003676">
    <property type="term" value="F:nucleic acid binding"/>
    <property type="evidence" value="ECO:0007669"/>
    <property type="project" value="InterPro"/>
</dbReference>
<dbReference type="GO" id="GO:0046872">
    <property type="term" value="F:metal ion binding"/>
    <property type="evidence" value="ECO:0007669"/>
    <property type="project" value="UniProtKB-KW"/>
</dbReference>
<feature type="domain" description="Retroviral polymerase SH3-like" evidence="5">
    <location>
        <begin position="141"/>
        <end position="202"/>
    </location>
</feature>
<evidence type="ECO:0000256" key="1">
    <source>
        <dbReference type="ARBA" id="ARBA00022723"/>
    </source>
</evidence>
<evidence type="ECO:0000259" key="4">
    <source>
        <dbReference type="Pfam" id="PF07727"/>
    </source>
</evidence>
<dbReference type="Gene3D" id="3.30.420.10">
    <property type="entry name" value="Ribonuclease H-like superfamily/Ribonuclease H"/>
    <property type="match status" value="1"/>
</dbReference>
<evidence type="ECO:0008006" key="8">
    <source>
        <dbReference type="Google" id="ProtNLM"/>
    </source>
</evidence>
<dbReference type="Pfam" id="PF25597">
    <property type="entry name" value="SH3_retrovirus"/>
    <property type="match status" value="1"/>
</dbReference>
<protein>
    <recommendedName>
        <fullName evidence="8">Reverse transcriptase Ty1/copia-type domain-containing protein</fullName>
    </recommendedName>
</protein>
<accession>A0AAQ3UCN8</accession>
<evidence type="ECO:0000256" key="3">
    <source>
        <dbReference type="SAM" id="MobiDB-lite"/>
    </source>
</evidence>
<dbReference type="InterPro" id="IPR013103">
    <property type="entry name" value="RVT_2"/>
</dbReference>
<dbReference type="InterPro" id="IPR012337">
    <property type="entry name" value="RNaseH-like_sf"/>
</dbReference>
<dbReference type="InterPro" id="IPR036397">
    <property type="entry name" value="RNaseH_sf"/>
</dbReference>
<name>A0AAQ3UCN8_PASNO</name>
<dbReference type="InterPro" id="IPR039537">
    <property type="entry name" value="Retrotran_Ty1/copia-like"/>
</dbReference>
<dbReference type="SUPFAM" id="SSF53098">
    <property type="entry name" value="Ribonuclease H-like"/>
    <property type="match status" value="1"/>
</dbReference>
<keyword evidence="2" id="KW-0378">Hydrolase</keyword>